<feature type="domain" description="Reverse transcriptase" evidence="2">
    <location>
        <begin position="921"/>
        <end position="1198"/>
    </location>
</feature>
<dbReference type="Proteomes" id="UP000186817">
    <property type="component" value="Unassembled WGS sequence"/>
</dbReference>
<feature type="compositionally biased region" description="Basic and acidic residues" evidence="1">
    <location>
        <begin position="41"/>
        <end position="55"/>
    </location>
</feature>
<accession>A0A1Q9EVE2</accession>
<dbReference type="OrthoDB" id="409242at2759"/>
<dbReference type="PANTHER" id="PTHR47510">
    <property type="entry name" value="REVERSE TRANSCRIPTASE DOMAIN-CONTAINING PROTEIN"/>
    <property type="match status" value="1"/>
</dbReference>
<feature type="compositionally biased region" description="Basic and acidic residues" evidence="1">
    <location>
        <begin position="11"/>
        <end position="24"/>
    </location>
</feature>
<feature type="region of interest" description="Disordered" evidence="1">
    <location>
        <begin position="1"/>
        <end position="107"/>
    </location>
</feature>
<dbReference type="EMBL" id="LSRX01000059">
    <property type="protein sequence ID" value="OLQ11390.1"/>
    <property type="molecule type" value="Genomic_DNA"/>
</dbReference>
<comment type="caution">
    <text evidence="3">The sequence shown here is derived from an EMBL/GenBank/DDBJ whole genome shotgun (WGS) entry which is preliminary data.</text>
</comment>
<protein>
    <submittedName>
        <fullName evidence="3">Putative 149 kDa protein</fullName>
    </submittedName>
</protein>
<gene>
    <name evidence="3" type="ORF">AK812_SmicGene4781</name>
</gene>
<dbReference type="InterPro" id="IPR036691">
    <property type="entry name" value="Endo/exonu/phosph_ase_sf"/>
</dbReference>
<evidence type="ECO:0000313" key="3">
    <source>
        <dbReference type="EMBL" id="OLQ11390.1"/>
    </source>
</evidence>
<evidence type="ECO:0000313" key="4">
    <source>
        <dbReference type="Proteomes" id="UP000186817"/>
    </source>
</evidence>
<feature type="region of interest" description="Disordered" evidence="1">
    <location>
        <begin position="228"/>
        <end position="247"/>
    </location>
</feature>
<dbReference type="Gene3D" id="3.60.10.10">
    <property type="entry name" value="Endonuclease/exonuclease/phosphatase"/>
    <property type="match status" value="1"/>
</dbReference>
<name>A0A1Q9EVE2_SYMMI</name>
<sequence length="1427" mass="159864">MADDLETQLPDDLRGNVMEVDREVPIGSPTEVADESDVELDPEKLSEVKQEQKVKIEKRKRERKKARDEHAAAAQTVPDSEDEDLESPSKSANGDRSANRGGEDAPLTSSEIRSLLLGHVQEMQSAWTSFHGRLERVEGEQGRITGRMDEVQSRTLVIEKDMARQRQIAQDNATNLDTLAAEVKNMKVRLDEIGTAKASAAVSPRPAPNDANPDSWGEFLRNRDQARHADEGKTLVADKAPDNRGDQLTEDEKKTLVVGGWMQDTKRAVIEEESAFIFDNPDLQPLLDSTKLNIYGPRRSVGMLKFVCREGEIEKQMKERMWGVVRAIAQMKQVLPSTKAGGEDKMMWASFVKTKHARLRSSHVSMIRRVTIALAKDAHAASAGGISNGLNLQTTAYDCDWNLGTIWCGCLKLGSSTHRAPKDEEIVVMTGGWVSISAVARTALCSTDEAKRAFELESHTRTPSSCARCRWGKIGQWNIAGQKVDLLDVAAKDHDLLFVQEISRDRVGWDQYDRDEFHWIVHQGDSQWRGVGIGIAKDKFDSVIHKKATQRGVWVVARVVGLGRLILGSLHAHTGVTNGVYQAAVHEFMATCPKKYRHLPLLCGVDANEVPKWRVEESRCHGIAESSSNLSALLHDCLQQGIEPVVPEAGFYHAWTHFPRDETRNGRQIDMLLRRQVHVTLFVVDADRRHCIGSDHALLSSDLWIAGRPAGNRWRNDSRARWVTTSLPGLTLVDEVDITELAQTCSKPRFSQAYRDDDEVREAIAAARGSNLTRDWKKVHRLRQRKRKAWCKQRLSSILAGDWEQYRLLQAEKKRSRGWWGNMLEERSAAQLATEIHDHLVAKMQDQKRSAEQWDEELNNIIAGCTAEGDFTLFELHEVWEELHQMRCRSAVGPDKIGVHLLRCIAQHDDLGPQLIELIIHIISNLELPASWSHSFLALLAKVPNPLKPSDLRPICVSSAFNKLVSRLVCRRILPALRVGSKISCCGKGRQAADLVGGVTRIRDVAHEWKLPLLLCKLDVAGAFDRVKRDRVAAYLVENLKGRHLNVELKYMLAQLRSHTMHGNAPGGVEVELVSNIGIKQGAPESAEIFGLLIDALLSRLVHCRQWGEIGTGFDDLDIDLLFYQDDIFIVESNLGRLCRKISAVNNCLASAGLCLAKDKTKIVANEHYTGARRAKMGEDVFVVAGRGDPLKVLGLNFSLSRQPSEQAQEVISRTREAVAAHSDILNASGAWFHKVKVMRSLVESQFAWIAGALFWSRDDLHALNVLQAHALRSAFHLHRKADETWVDWNTRTVVSGHSTARLPMPLRDHVVLWPEVTPRSSAVYFLLLDFLWAMAWSGGRRLQHLLLLLALHGSDGMNGDEDPGNYKYWRGWSDAEIAEKKAEAWEDPTWTTDTRDGMTTCALHPRTARWSMGGTLLEIPQPSSPP</sequence>
<evidence type="ECO:0000256" key="1">
    <source>
        <dbReference type="SAM" id="MobiDB-lite"/>
    </source>
</evidence>
<dbReference type="PROSITE" id="PS50878">
    <property type="entry name" value="RT_POL"/>
    <property type="match status" value="1"/>
</dbReference>
<dbReference type="Pfam" id="PF00078">
    <property type="entry name" value="RVT_1"/>
    <property type="match status" value="1"/>
</dbReference>
<evidence type="ECO:0000259" key="2">
    <source>
        <dbReference type="PROSITE" id="PS50878"/>
    </source>
</evidence>
<dbReference type="InterPro" id="IPR000477">
    <property type="entry name" value="RT_dom"/>
</dbReference>
<organism evidence="3 4">
    <name type="scientific">Symbiodinium microadriaticum</name>
    <name type="common">Dinoflagellate</name>
    <name type="synonym">Zooxanthella microadriatica</name>
    <dbReference type="NCBI Taxonomy" id="2951"/>
    <lineage>
        <taxon>Eukaryota</taxon>
        <taxon>Sar</taxon>
        <taxon>Alveolata</taxon>
        <taxon>Dinophyceae</taxon>
        <taxon>Suessiales</taxon>
        <taxon>Symbiodiniaceae</taxon>
        <taxon>Symbiodinium</taxon>
    </lineage>
</organism>
<reference evidence="3 4" key="1">
    <citation type="submission" date="2016-02" db="EMBL/GenBank/DDBJ databases">
        <title>Genome analysis of coral dinoflagellate symbionts highlights evolutionary adaptations to a symbiotic lifestyle.</title>
        <authorList>
            <person name="Aranda M."/>
            <person name="Li Y."/>
            <person name="Liew Y.J."/>
            <person name="Baumgarten S."/>
            <person name="Simakov O."/>
            <person name="Wilson M."/>
            <person name="Piel J."/>
            <person name="Ashoor H."/>
            <person name="Bougouffa S."/>
            <person name="Bajic V.B."/>
            <person name="Ryu T."/>
            <person name="Ravasi T."/>
            <person name="Bayer T."/>
            <person name="Micklem G."/>
            <person name="Kim H."/>
            <person name="Bhak J."/>
            <person name="Lajeunesse T.C."/>
            <person name="Voolstra C.R."/>
        </authorList>
    </citation>
    <scope>NUCLEOTIDE SEQUENCE [LARGE SCALE GENOMIC DNA]</scope>
    <source>
        <strain evidence="3 4">CCMP2467</strain>
    </source>
</reference>
<dbReference type="PANTHER" id="PTHR47510:SF3">
    <property type="entry name" value="ENDO_EXONUCLEASE_PHOSPHATASE DOMAIN-CONTAINING PROTEIN"/>
    <property type="match status" value="1"/>
</dbReference>
<dbReference type="SUPFAM" id="SSF56219">
    <property type="entry name" value="DNase I-like"/>
    <property type="match status" value="1"/>
</dbReference>
<proteinExistence type="predicted"/>
<keyword evidence="4" id="KW-1185">Reference proteome</keyword>